<gene>
    <name evidence="2" type="ORF">NDU88_004568</name>
</gene>
<evidence type="ECO:0000256" key="1">
    <source>
        <dbReference type="SAM" id="MobiDB-lite"/>
    </source>
</evidence>
<dbReference type="EMBL" id="JANPWB010000004">
    <property type="protein sequence ID" value="KAJ1195287.1"/>
    <property type="molecule type" value="Genomic_DNA"/>
</dbReference>
<evidence type="ECO:0000313" key="3">
    <source>
        <dbReference type="Proteomes" id="UP001066276"/>
    </source>
</evidence>
<evidence type="ECO:0000313" key="2">
    <source>
        <dbReference type="EMBL" id="KAJ1195287.1"/>
    </source>
</evidence>
<organism evidence="2 3">
    <name type="scientific">Pleurodeles waltl</name>
    <name type="common">Iberian ribbed newt</name>
    <dbReference type="NCBI Taxonomy" id="8319"/>
    <lineage>
        <taxon>Eukaryota</taxon>
        <taxon>Metazoa</taxon>
        <taxon>Chordata</taxon>
        <taxon>Craniata</taxon>
        <taxon>Vertebrata</taxon>
        <taxon>Euteleostomi</taxon>
        <taxon>Amphibia</taxon>
        <taxon>Batrachia</taxon>
        <taxon>Caudata</taxon>
        <taxon>Salamandroidea</taxon>
        <taxon>Salamandridae</taxon>
        <taxon>Pleurodelinae</taxon>
        <taxon>Pleurodeles</taxon>
    </lineage>
</organism>
<proteinExistence type="predicted"/>
<sequence length="121" mass="12824">MTDHGRRLNPSQAAWRPKVAETPLPQRSSICHCPSEVMGAASLAAASAHPLCLGLRLGRTSLSRQKPSAAPPCLFSPEGPQGSPLCEPQLLLLWPEREANTQGRAGRANTCEGGSLNEDMA</sequence>
<protein>
    <submittedName>
        <fullName evidence="2">Uncharacterized protein</fullName>
    </submittedName>
</protein>
<feature type="region of interest" description="Disordered" evidence="1">
    <location>
        <begin position="99"/>
        <end position="121"/>
    </location>
</feature>
<dbReference type="AlphaFoldDB" id="A0AAV7V5J8"/>
<keyword evidence="3" id="KW-1185">Reference proteome</keyword>
<name>A0AAV7V5J8_PLEWA</name>
<dbReference type="Proteomes" id="UP001066276">
    <property type="component" value="Chromosome 2_2"/>
</dbReference>
<accession>A0AAV7V5J8</accession>
<feature type="region of interest" description="Disordered" evidence="1">
    <location>
        <begin position="1"/>
        <end position="27"/>
    </location>
</feature>
<reference evidence="2" key="1">
    <citation type="journal article" date="2022" name="bioRxiv">
        <title>Sequencing and chromosome-scale assembly of the giantPleurodeles waltlgenome.</title>
        <authorList>
            <person name="Brown T."/>
            <person name="Elewa A."/>
            <person name="Iarovenko S."/>
            <person name="Subramanian E."/>
            <person name="Araus A.J."/>
            <person name="Petzold A."/>
            <person name="Susuki M."/>
            <person name="Suzuki K.-i.T."/>
            <person name="Hayashi T."/>
            <person name="Toyoda A."/>
            <person name="Oliveira C."/>
            <person name="Osipova E."/>
            <person name="Leigh N.D."/>
            <person name="Simon A."/>
            <person name="Yun M.H."/>
        </authorList>
    </citation>
    <scope>NUCLEOTIDE SEQUENCE</scope>
    <source>
        <strain evidence="2">20211129_DDA</strain>
        <tissue evidence="2">Liver</tissue>
    </source>
</reference>
<comment type="caution">
    <text evidence="2">The sequence shown here is derived from an EMBL/GenBank/DDBJ whole genome shotgun (WGS) entry which is preliminary data.</text>
</comment>